<geneLocation type="plasmid" evidence="3">
    <name>pVPA3-1</name>
</geneLocation>
<evidence type="ECO:0000256" key="1">
    <source>
        <dbReference type="SAM" id="MobiDB-lite"/>
    </source>
</evidence>
<feature type="transmembrane region" description="Helical" evidence="2">
    <location>
        <begin position="53"/>
        <end position="71"/>
    </location>
</feature>
<keyword evidence="2" id="KW-0472">Membrane</keyword>
<reference evidence="3" key="1">
    <citation type="journal article" date="2015" name="Dis. Aquat. Organ.">
        <title>Photorhabdus insect-related (Pir) toxin-like genes in a plasmid of Vibrio parahaemolyticus, the causative agent of acute hepatopancreatic necrosis disease (AHPND) of shrimp.</title>
        <authorList>
            <person name="Han J.E."/>
            <person name="Tang K.F."/>
            <person name="Tran L.H."/>
            <person name="Lightner D.V."/>
        </authorList>
    </citation>
    <scope>NUCLEOTIDE SEQUENCE</scope>
    <source>
        <strain evidence="3">13-028/A3</strain>
        <plasmid evidence="3">pVPA3-1</plasmid>
    </source>
</reference>
<keyword evidence="3" id="KW-0614">Plasmid</keyword>
<accession>A0A077EMB9</accession>
<dbReference type="RefSeq" id="WP_025499476.1">
    <property type="nucleotide sequence ID" value="NC_025152.1"/>
</dbReference>
<feature type="region of interest" description="Disordered" evidence="1">
    <location>
        <begin position="1"/>
        <end position="40"/>
    </location>
</feature>
<protein>
    <recommendedName>
        <fullName evidence="4">Type 4 secretion system PilS N-terminal domain-containing protein</fullName>
    </recommendedName>
</protein>
<proteinExistence type="predicted"/>
<evidence type="ECO:0000256" key="2">
    <source>
        <dbReference type="SAM" id="Phobius"/>
    </source>
</evidence>
<sequence>MQMNNTTTQFNTTKEEVNTMHTEVNSTKENLTPLTESSPIKSKKQRGASLLDFIFWMGLAAIVIAGIAAMASSGKGKLKINNTLTEVSEIRAAVDAWAGAGADTAGVSLSEICTEGYGYSNAAWCDVNQYGGTYTVTANSSHSSYVDIAISNIEQDNVLALANQLAPVSTERCAKADTDCSSVVVSDTTITVTM</sequence>
<evidence type="ECO:0008006" key="4">
    <source>
        <dbReference type="Google" id="ProtNLM"/>
    </source>
</evidence>
<dbReference type="AlphaFoldDB" id="A0A077EMB9"/>
<keyword evidence="2" id="KW-1133">Transmembrane helix</keyword>
<keyword evidence="2" id="KW-0812">Transmembrane</keyword>
<evidence type="ECO:0000313" key="3">
    <source>
        <dbReference type="EMBL" id="AIL49909.1"/>
    </source>
</evidence>
<dbReference type="EMBL" id="KM067908">
    <property type="protein sequence ID" value="AIL49909.1"/>
    <property type="molecule type" value="Genomic_DNA"/>
</dbReference>
<name>A0A077EMB9_VIBPH</name>
<feature type="compositionally biased region" description="Low complexity" evidence="1">
    <location>
        <begin position="1"/>
        <end position="12"/>
    </location>
</feature>
<feature type="compositionally biased region" description="Polar residues" evidence="1">
    <location>
        <begin position="19"/>
        <end position="40"/>
    </location>
</feature>
<organism evidence="3">
    <name type="scientific">Vibrio parahaemolyticus</name>
    <dbReference type="NCBI Taxonomy" id="670"/>
    <lineage>
        <taxon>Bacteria</taxon>
        <taxon>Pseudomonadati</taxon>
        <taxon>Pseudomonadota</taxon>
        <taxon>Gammaproteobacteria</taxon>
        <taxon>Vibrionales</taxon>
        <taxon>Vibrionaceae</taxon>
        <taxon>Vibrio</taxon>
    </lineage>
</organism>